<protein>
    <submittedName>
        <fullName evidence="1">Uncharacterized protein</fullName>
    </submittedName>
</protein>
<proteinExistence type="predicted"/>
<name>A0A1J5PF70_9ZZZZ</name>
<dbReference type="AlphaFoldDB" id="A0A1J5PF70"/>
<evidence type="ECO:0000313" key="1">
    <source>
        <dbReference type="EMBL" id="OIQ63899.1"/>
    </source>
</evidence>
<comment type="caution">
    <text evidence="1">The sequence shown here is derived from an EMBL/GenBank/DDBJ whole genome shotgun (WGS) entry which is preliminary data.</text>
</comment>
<accession>A0A1J5PF70</accession>
<organism evidence="1">
    <name type="scientific">mine drainage metagenome</name>
    <dbReference type="NCBI Taxonomy" id="410659"/>
    <lineage>
        <taxon>unclassified sequences</taxon>
        <taxon>metagenomes</taxon>
        <taxon>ecological metagenomes</taxon>
    </lineage>
</organism>
<dbReference type="EMBL" id="MLJW01008590">
    <property type="protein sequence ID" value="OIQ63899.1"/>
    <property type="molecule type" value="Genomic_DNA"/>
</dbReference>
<reference evidence="1" key="1">
    <citation type="submission" date="2016-10" db="EMBL/GenBank/DDBJ databases">
        <title>Sequence of Gallionella enrichment culture.</title>
        <authorList>
            <person name="Poehlein A."/>
            <person name="Muehling M."/>
            <person name="Daniel R."/>
        </authorList>
    </citation>
    <scope>NUCLEOTIDE SEQUENCE</scope>
</reference>
<sequence length="154" mass="17555">MRSAYHPGVGNDDDTLMLCHILQKSTYPLRQLQIRFTLRRLQIHKVICPGIDSGFADGIPRHAFPCAEIHFRDACILSGVRSEVLRQRQTALRRAGEIHCLTHICQLCFDLTGFNVETVSQRYVDAPVTQACHRHARMPHQYQLGSHNKAAMPR</sequence>
<gene>
    <name evidence="1" type="ORF">GALL_545580</name>
</gene>